<dbReference type="InterPro" id="IPR051260">
    <property type="entry name" value="Diverse_substr_monoxygenases"/>
</dbReference>
<dbReference type="GO" id="GO:0016705">
    <property type="term" value="F:oxidoreductase activity, acting on paired donors, with incorporation or reduction of molecular oxygen"/>
    <property type="evidence" value="ECO:0007669"/>
    <property type="project" value="InterPro"/>
</dbReference>
<evidence type="ECO:0000256" key="2">
    <source>
        <dbReference type="ARBA" id="ARBA00022643"/>
    </source>
</evidence>
<name>A0AAI8K9E1_9PSED</name>
<dbReference type="GO" id="GO:0004497">
    <property type="term" value="F:monooxygenase activity"/>
    <property type="evidence" value="ECO:0007669"/>
    <property type="project" value="UniProtKB-KW"/>
</dbReference>
<protein>
    <submittedName>
        <fullName evidence="8">FMN-dependent monooxygenase</fullName>
    </submittedName>
</protein>
<dbReference type="FunFam" id="3.20.20.30:FF:000008">
    <property type="entry name" value="Xenobiotic compound monooxygenase A subunit"/>
    <property type="match status" value="1"/>
</dbReference>
<evidence type="ECO:0000259" key="7">
    <source>
        <dbReference type="Pfam" id="PF00296"/>
    </source>
</evidence>
<reference evidence="8 9" key="1">
    <citation type="submission" date="2018-08" db="EMBL/GenBank/DDBJ databases">
        <authorList>
            <person name="Lee Y."/>
            <person name="Kakembo D."/>
        </authorList>
    </citation>
    <scope>NUCLEOTIDE SEQUENCE [LARGE SCALE GENOMIC DNA]</scope>
    <source>
        <strain evidence="8 9">JBCS1880</strain>
    </source>
</reference>
<feature type="binding site" evidence="6">
    <location>
        <position position="104"/>
    </location>
    <ligand>
        <name>FMN</name>
        <dbReference type="ChEBI" id="CHEBI:58210"/>
    </ligand>
</feature>
<sequence length="469" mass="52408">MPREIRLNAFEMNCVGHQSPGLWRHPRDRAWQYKDLSYWTDLAKLLERGKFDGLFIADVIGLYDVLGGNADAALRQATQVPVNDPLALITPMALVTEHLGFGLTASLTFEHPYPFARRLSTLDHLTQGRIGWNIVTSYLDSGARNLGQKALSDHDARYDYADEYLQVLYKLFEGSWEDGAVLRDRERGIFSDPSKIHEIHHQGRHFQVPGIHLCEPSPQRTPVLYQAGASSRGKAFAAGHAECVFVAAPSKVTLKKTVADIRRRAAEAGRDPRKVLIFNLLTVIVDETDAKAQAKWRELKGYASYEGALALISGWTGIDFNQYRPDQVLKHIHTNAIQSAVETFSTADPDKQWTVQELADWVGIGGFGPLIVGSPQTVADELQAWVEDTDVDGFNFAYALAHETFRDVVELLVPELQRRGVYKTEYRAGTLREKLFGDGPRLPSNHPAAGYRDLRAHLQPARADSVELA</sequence>
<evidence type="ECO:0000256" key="1">
    <source>
        <dbReference type="ARBA" id="ARBA00022630"/>
    </source>
</evidence>
<evidence type="ECO:0000313" key="9">
    <source>
        <dbReference type="Proteomes" id="UP000258127"/>
    </source>
</evidence>
<feature type="binding site" evidence="6">
    <location>
        <position position="154"/>
    </location>
    <ligand>
        <name>FMN</name>
        <dbReference type="ChEBI" id="CHEBI:58210"/>
    </ligand>
</feature>
<dbReference type="PIRSF" id="PIRSF000337">
    <property type="entry name" value="NTA_MOA"/>
    <property type="match status" value="1"/>
</dbReference>
<keyword evidence="4 8" id="KW-0503">Monooxygenase</keyword>
<organism evidence="8 9">
    <name type="scientific">Pseudomonas parafulva</name>
    <dbReference type="NCBI Taxonomy" id="157782"/>
    <lineage>
        <taxon>Bacteria</taxon>
        <taxon>Pseudomonadati</taxon>
        <taxon>Pseudomonadota</taxon>
        <taxon>Gammaproteobacteria</taxon>
        <taxon>Pseudomonadales</taxon>
        <taxon>Pseudomonadaceae</taxon>
        <taxon>Pseudomonas</taxon>
    </lineage>
</organism>
<dbReference type="AlphaFoldDB" id="A0AAI8K9E1"/>
<dbReference type="InterPro" id="IPR016215">
    <property type="entry name" value="NTA_MOA"/>
</dbReference>
<evidence type="ECO:0000256" key="4">
    <source>
        <dbReference type="ARBA" id="ARBA00023033"/>
    </source>
</evidence>
<comment type="similarity">
    <text evidence="5">Belongs to the NtaA/SnaA/DszA monooxygenase family.</text>
</comment>
<dbReference type="Gene3D" id="3.20.20.30">
    <property type="entry name" value="Luciferase-like domain"/>
    <property type="match status" value="1"/>
</dbReference>
<dbReference type="InterPro" id="IPR036661">
    <property type="entry name" value="Luciferase-like_sf"/>
</dbReference>
<keyword evidence="3" id="KW-0560">Oxidoreductase</keyword>
<evidence type="ECO:0000313" key="8">
    <source>
        <dbReference type="EMBL" id="AXO88639.1"/>
    </source>
</evidence>
<feature type="binding site" evidence="6">
    <location>
        <position position="58"/>
    </location>
    <ligand>
        <name>FMN</name>
        <dbReference type="ChEBI" id="CHEBI:58210"/>
    </ligand>
</feature>
<evidence type="ECO:0000256" key="3">
    <source>
        <dbReference type="ARBA" id="ARBA00023002"/>
    </source>
</evidence>
<gene>
    <name evidence="8" type="ORF">DZC75_11770</name>
</gene>
<dbReference type="InterPro" id="IPR011251">
    <property type="entry name" value="Luciferase-like_dom"/>
</dbReference>
<keyword evidence="9" id="KW-1185">Reference proteome</keyword>
<feature type="domain" description="Luciferase-like" evidence="7">
    <location>
        <begin position="34"/>
        <end position="387"/>
    </location>
</feature>
<proteinExistence type="inferred from homology"/>
<dbReference type="Pfam" id="PF00296">
    <property type="entry name" value="Bac_luciferase"/>
    <property type="match status" value="1"/>
</dbReference>
<dbReference type="NCBIfam" id="TIGR03860">
    <property type="entry name" value="FMN_nitrolo"/>
    <property type="match status" value="1"/>
</dbReference>
<dbReference type="EMBL" id="CP031641">
    <property type="protein sequence ID" value="AXO88639.1"/>
    <property type="molecule type" value="Genomic_DNA"/>
</dbReference>
<dbReference type="Proteomes" id="UP000258127">
    <property type="component" value="Chromosome"/>
</dbReference>
<evidence type="ECO:0000256" key="5">
    <source>
        <dbReference type="ARBA" id="ARBA00033748"/>
    </source>
</evidence>
<evidence type="ECO:0000256" key="6">
    <source>
        <dbReference type="PIRSR" id="PIRSR000337-1"/>
    </source>
</evidence>
<feature type="binding site" evidence="6">
    <location>
        <position position="158"/>
    </location>
    <ligand>
        <name>FMN</name>
        <dbReference type="ChEBI" id="CHEBI:58210"/>
    </ligand>
</feature>
<dbReference type="PANTHER" id="PTHR30011:SF16">
    <property type="entry name" value="C2H2 FINGER DOMAIN TRANSCRIPTION FACTOR (EUROFUNG)-RELATED"/>
    <property type="match status" value="1"/>
</dbReference>
<feature type="binding site" evidence="6">
    <location>
        <position position="230"/>
    </location>
    <ligand>
        <name>FMN</name>
        <dbReference type="ChEBI" id="CHEBI:58210"/>
    </ligand>
</feature>
<accession>A0AAI8K9E1</accession>
<keyword evidence="2 6" id="KW-0288">FMN</keyword>
<dbReference type="RefSeq" id="WP_116888388.1">
    <property type="nucleotide sequence ID" value="NZ_CP031641.1"/>
</dbReference>
<dbReference type="PANTHER" id="PTHR30011">
    <property type="entry name" value="ALKANESULFONATE MONOOXYGENASE-RELATED"/>
    <property type="match status" value="1"/>
</dbReference>
<dbReference type="SUPFAM" id="SSF51679">
    <property type="entry name" value="Bacterial luciferase-like"/>
    <property type="match status" value="1"/>
</dbReference>
<keyword evidence="1 6" id="KW-0285">Flavoprotein</keyword>